<proteinExistence type="predicted"/>
<evidence type="ECO:0000313" key="1">
    <source>
        <dbReference type="EMBL" id="OHE96194.1"/>
    </source>
</evidence>
<comment type="caution">
    <text evidence="1">The sequence shown here is derived from an EMBL/GenBank/DDBJ whole genome shotgun (WGS) entry which is preliminary data.</text>
</comment>
<protein>
    <submittedName>
        <fullName evidence="1">Uncharacterized protein</fullName>
    </submittedName>
</protein>
<keyword evidence="2" id="KW-1185">Reference proteome</keyword>
<name>A0A1G4B471_9PEZI</name>
<dbReference type="EMBL" id="MJBS01000073">
    <property type="protein sequence ID" value="OHE96194.1"/>
    <property type="molecule type" value="Genomic_DNA"/>
</dbReference>
<gene>
    <name evidence="1" type="ORF">CORC01_08571</name>
</gene>
<dbReference type="AlphaFoldDB" id="A0A1G4B471"/>
<evidence type="ECO:0000313" key="2">
    <source>
        <dbReference type="Proteomes" id="UP000176998"/>
    </source>
</evidence>
<dbReference type="RefSeq" id="XP_022473355.1">
    <property type="nucleotide sequence ID" value="XM_022620201.1"/>
</dbReference>
<organism evidence="1 2">
    <name type="scientific">Colletotrichum orchidophilum</name>
    <dbReference type="NCBI Taxonomy" id="1209926"/>
    <lineage>
        <taxon>Eukaryota</taxon>
        <taxon>Fungi</taxon>
        <taxon>Dikarya</taxon>
        <taxon>Ascomycota</taxon>
        <taxon>Pezizomycotina</taxon>
        <taxon>Sordariomycetes</taxon>
        <taxon>Hypocreomycetidae</taxon>
        <taxon>Glomerellales</taxon>
        <taxon>Glomerellaceae</taxon>
        <taxon>Colletotrichum</taxon>
    </lineage>
</organism>
<dbReference type="GeneID" id="34561711"/>
<dbReference type="Proteomes" id="UP000176998">
    <property type="component" value="Unassembled WGS sequence"/>
</dbReference>
<accession>A0A1G4B471</accession>
<sequence>MLSSPYIISSLSQSSSPVQLPGCLHATCQNRNSAWMTKEEFGVEPPLTDSFAEGSPVTLQHADCSKDSCDFSAPESQCEGEGSQVLQTPAARPSFALPIFDIAAAPPLRGLHPVSKLRRN</sequence>
<dbReference type="OrthoDB" id="10472374at2759"/>
<reference evidence="1 2" key="1">
    <citation type="submission" date="2016-09" db="EMBL/GenBank/DDBJ databases">
        <authorList>
            <person name="Capua I."/>
            <person name="De Benedictis P."/>
            <person name="Joannis T."/>
            <person name="Lombin L.H."/>
            <person name="Cattoli G."/>
        </authorList>
    </citation>
    <scope>NUCLEOTIDE SEQUENCE [LARGE SCALE GENOMIC DNA]</scope>
    <source>
        <strain evidence="1 2">IMI 309357</strain>
    </source>
</reference>